<feature type="region of interest" description="Disordered" evidence="14">
    <location>
        <begin position="1260"/>
        <end position="1279"/>
    </location>
</feature>
<evidence type="ECO:0000256" key="2">
    <source>
        <dbReference type="ARBA" id="ARBA00004496"/>
    </source>
</evidence>
<comment type="function">
    <text evidence="13">Self-glucosylating initiator of glycogen synthesis. It catalyzes the formation of a short alpha (1,4)-glucosyl chain covalently attached via a glucose 1-O-tyrosyl linkage to internal tyrosine residues and these chains act as primers for the elongation reaction catalyzed by glycogen synthase.</text>
</comment>
<feature type="region of interest" description="Disordered" evidence="14">
    <location>
        <begin position="528"/>
        <end position="563"/>
    </location>
</feature>
<feature type="compositionally biased region" description="Polar residues" evidence="14">
    <location>
        <begin position="1556"/>
        <end position="1583"/>
    </location>
</feature>
<feature type="region of interest" description="Disordered" evidence="14">
    <location>
        <begin position="582"/>
        <end position="652"/>
    </location>
</feature>
<reference evidence="15" key="1">
    <citation type="submission" date="2022-07" db="EMBL/GenBank/DDBJ databases">
        <title>Phylogenomic reconstructions and comparative analyses of Kickxellomycotina fungi.</title>
        <authorList>
            <person name="Reynolds N.K."/>
            <person name="Stajich J.E."/>
            <person name="Barry K."/>
            <person name="Grigoriev I.V."/>
            <person name="Crous P."/>
            <person name="Smith M.E."/>
        </authorList>
    </citation>
    <scope>NUCLEOTIDE SEQUENCE</scope>
    <source>
        <strain evidence="15">CBS 109367</strain>
    </source>
</reference>
<evidence type="ECO:0000256" key="13">
    <source>
        <dbReference type="ARBA" id="ARBA00057883"/>
    </source>
</evidence>
<protein>
    <recommendedName>
        <fullName evidence="10">glycogenin glucosyltransferase</fullName>
        <ecNumber evidence="10">2.4.1.186</ecNumber>
    </recommendedName>
</protein>
<feature type="compositionally biased region" description="Basic and acidic residues" evidence="14">
    <location>
        <begin position="621"/>
        <end position="634"/>
    </location>
</feature>
<name>A0A9W8GF69_9FUNG</name>
<dbReference type="PANTHER" id="PTHR11183">
    <property type="entry name" value="GLYCOGENIN SUBFAMILY MEMBER"/>
    <property type="match status" value="1"/>
</dbReference>
<evidence type="ECO:0000256" key="9">
    <source>
        <dbReference type="ARBA" id="ARBA00038162"/>
    </source>
</evidence>
<comment type="subcellular location">
    <subcellularLocation>
        <location evidence="2">Cytoplasm</location>
    </subcellularLocation>
</comment>
<proteinExistence type="inferred from homology"/>
<evidence type="ECO:0000256" key="1">
    <source>
        <dbReference type="ARBA" id="ARBA00001936"/>
    </source>
</evidence>
<feature type="compositionally biased region" description="Polar residues" evidence="14">
    <location>
        <begin position="732"/>
        <end position="741"/>
    </location>
</feature>
<comment type="cofactor">
    <cofactor evidence="1">
        <name>Mn(2+)</name>
        <dbReference type="ChEBI" id="CHEBI:29035"/>
    </cofactor>
</comment>
<dbReference type="GO" id="GO:0005978">
    <property type="term" value="P:glycogen biosynthetic process"/>
    <property type="evidence" value="ECO:0007669"/>
    <property type="project" value="UniProtKB-KW"/>
</dbReference>
<feature type="compositionally biased region" description="Acidic residues" evidence="14">
    <location>
        <begin position="1606"/>
        <end position="1619"/>
    </location>
</feature>
<keyword evidence="16" id="KW-1185">Reference proteome</keyword>
<gene>
    <name evidence="15" type="primary">GLG2_2</name>
    <name evidence="15" type="ORF">IWW39_005464</name>
</gene>
<sequence length="1710" mass="187166">MSDTSRSRTGEAVEAPPRFAYATLVTTDSYVDGALVLLHSLRRTLTPHSIVCLATPSSLSEHSLQRLRAHFDGVIGAELRLSTDDDNLDLLGRPDLRSTLTKIQLWDPALFGAWDAICYLDADTLVRQPIDDMFLRFDSWRGERSDSWKQGGLIAAAPDTGWPDCFNSGVLLLAPGYECYRGLVNRAATSTASFDGADQGLLNEHFSDWSTASPYRRLPFLYNATANVYYTYKPALQRFGHDVRVVHFIGISKPWHWERSSGGLLHADPTTSERWRQLVNLWWNIHDECVSGWRHWKGPYDKGLAFGKGYHHITEPPASLLVPTEQDTGAHCEAFDSGDAYSQPPHEVPDWEKDWSWAADRVHPLDYSYLTTHANASQQQPGHSHEEPHQSHTPQHYESPHHGHHHHGHHDNNSGESHHHDHGHCEQHHRGDERAMDSASESQHHQHHGGTEHQHHYDARADYTEHHVHHHHGHDQPATHHHHHQEQPAWMQSQRPWEDVAREGWMHHDEYKPHTYDQAYADRHVDQPRHDDYHNHHHHHHHHNGEHHWHGADGGPEYVPMPLSNNQALYEATQVVLQPRDSGNAYHHHHHHHHEPQQYWHHDDQHNHGHGGGYESQQYYADHHEHHQTSDARSSRSTSGSSPLHYPQPKSPMIVNPVALWESSEDQARRRAWAEHVRGPLANSQNSSFEGVPWPISAPSADQRVPPSAMDQIDSSQLPRDTPWKISHVRQRPSSVDENSPTAPPQPTHMGMQFKEGVANDGNARDAAGQLLQRWNEAIIARNLRSQLGNIDPEQIMHSIAKVERGTDAIRLETTVSCEAEDSKGERTVYRFTLSSTLDVGGAAPQASASAPLKPQQQGNVPTPGARLMNAPSARARSSNAAPVAASVEPALRSAYNQATPEDLYIDSGADIDNQPGGADITLLRQPPNYQEPAMSRRSSFVQLQPSQSHGTRLPAAAMRAAPNYSDQFAESDARYWRLQRQLIDLEMNQRRQDVDAQPAASGLSYTAGRNTNAWDDQDNQKLDLASPPTPTHNVKPPAQFDDRPVPKLVRRPSAFSVADPEALVPPGGQAPSSTSRDLSARKPKPKSSADVGSASESTGLVARQRSASNPRLPDESTLQFGSTAPLGLTTGTPHVQSPLAATDGASSKKPAAATAGVVSPSLSKRSRSYTALHRIATHNSAQAAVAPLVAAAGAKAAMHATFDSSSPVSLESDNADAGADTESDADSQAFKPASGRSPTPYPRMLLAKSKEAASIASTATGGGFSAGRDLATPSGLPIESSKRPVLELLSIETRGSGFEPSNFDMSSPGSAGTPITPGRQKLRPKINWGDDEDNGVPPENDQSIDAQWLRIVNGAPPPRAPVLPAGATKDASKAKASEPQAAVSKPELSSAQAQSVAEELVEAAADEMMNLGSLDADVDGEDGISRGLDADFESVTDDVDELNSASVAIPESEAVPVESQPAPPQTHPAPGTRAPPRKLHSTRSFLNLTSREYDTLSDSEVDASEAELQARFWARAMKPAKSSNASPYSPGRRKSVVEMSSGISPRDLEEWMQWQGDSSILDRSTSGEPTSTQANFGEQVSMITPPVSKNAGGSNEPLDATLAAGDEDDDGDSSDDDALQMRRPEDERTRSTMDRPLDKDMEVLGLSYEADADAESECGSCFDSIEYAEIVESNKSLSWTCSSPDNAPLNEDGEQQVSLVSPQEPAPPI</sequence>
<dbReference type="InterPro" id="IPR029044">
    <property type="entry name" value="Nucleotide-diphossugar_trans"/>
</dbReference>
<comment type="caution">
    <text evidence="15">The sequence shown here is derived from an EMBL/GenBank/DDBJ whole genome shotgun (WGS) entry which is preliminary data.</text>
</comment>
<dbReference type="SUPFAM" id="SSF53448">
    <property type="entry name" value="Nucleotide-diphospho-sugar transferases"/>
    <property type="match status" value="1"/>
</dbReference>
<evidence type="ECO:0000256" key="5">
    <source>
        <dbReference type="ARBA" id="ARBA00022723"/>
    </source>
</evidence>
<feature type="region of interest" description="Disordered" evidence="14">
    <location>
        <begin position="1298"/>
        <end position="1342"/>
    </location>
</feature>
<feature type="region of interest" description="Disordered" evidence="14">
    <location>
        <begin position="990"/>
        <end position="1165"/>
    </location>
</feature>
<evidence type="ECO:0000256" key="6">
    <source>
        <dbReference type="ARBA" id="ARBA00023056"/>
    </source>
</evidence>
<dbReference type="Gene3D" id="3.90.550.10">
    <property type="entry name" value="Spore Coat Polysaccharide Biosynthesis Protein SpsA, Chain A"/>
    <property type="match status" value="1"/>
</dbReference>
<dbReference type="EC" id="2.4.1.186" evidence="10"/>
<comment type="catalytic activity">
    <reaction evidence="12">
        <text>L-tyrosyl-[glycogenin] + UDP-alpha-D-glucose = alpha-D-glucosyl-L-tyrosyl-[glycogenin] + UDP + H(+)</text>
        <dbReference type="Rhea" id="RHEA:23360"/>
        <dbReference type="Rhea" id="RHEA-COMP:14604"/>
        <dbReference type="Rhea" id="RHEA-COMP:14605"/>
        <dbReference type="ChEBI" id="CHEBI:15378"/>
        <dbReference type="ChEBI" id="CHEBI:46858"/>
        <dbReference type="ChEBI" id="CHEBI:58223"/>
        <dbReference type="ChEBI" id="CHEBI:58885"/>
        <dbReference type="ChEBI" id="CHEBI:140573"/>
        <dbReference type="EC" id="2.4.1.186"/>
    </reaction>
</comment>
<dbReference type="InterPro" id="IPR002495">
    <property type="entry name" value="Glyco_trans_8"/>
</dbReference>
<accession>A0A9W8GF69</accession>
<feature type="compositionally biased region" description="Polar residues" evidence="14">
    <location>
        <begin position="1004"/>
        <end position="1015"/>
    </location>
</feature>
<comment type="catalytic activity">
    <reaction evidence="11">
        <text>[1,4-alpha-D-glucosyl](n)-L-tyrosyl-[glycogenin] + UDP-alpha-D-glucose = [1,4-alpha-D-glucosyl](n+1)-L-tyrosyl-[glycogenin] + UDP + H(+)</text>
        <dbReference type="Rhea" id="RHEA:56560"/>
        <dbReference type="Rhea" id="RHEA-COMP:14606"/>
        <dbReference type="Rhea" id="RHEA-COMP:14607"/>
        <dbReference type="ChEBI" id="CHEBI:15378"/>
        <dbReference type="ChEBI" id="CHEBI:58223"/>
        <dbReference type="ChEBI" id="CHEBI:58885"/>
        <dbReference type="ChEBI" id="CHEBI:140574"/>
        <dbReference type="EC" id="2.4.1.186"/>
    </reaction>
</comment>
<evidence type="ECO:0000256" key="14">
    <source>
        <dbReference type="SAM" id="MobiDB-lite"/>
    </source>
</evidence>
<dbReference type="Pfam" id="PF01501">
    <property type="entry name" value="Glyco_transf_8"/>
    <property type="match status" value="1"/>
</dbReference>
<dbReference type="FunFam" id="3.90.550.10:FF:000092">
    <property type="entry name" value="Glycogenin 2"/>
    <property type="match status" value="1"/>
</dbReference>
<evidence type="ECO:0000256" key="11">
    <source>
        <dbReference type="ARBA" id="ARBA00050886"/>
    </source>
</evidence>
<keyword evidence="5" id="KW-0479">Metal-binding</keyword>
<keyword evidence="4 15" id="KW-0808">Transferase</keyword>
<dbReference type="EMBL" id="JANBTX010000284">
    <property type="protein sequence ID" value="KAJ2683499.1"/>
    <property type="molecule type" value="Genomic_DNA"/>
</dbReference>
<feature type="region of interest" description="Disordered" evidence="14">
    <location>
        <begin position="841"/>
        <end position="861"/>
    </location>
</feature>
<dbReference type="GO" id="GO:0046872">
    <property type="term" value="F:metal ion binding"/>
    <property type="evidence" value="ECO:0007669"/>
    <property type="project" value="UniProtKB-KW"/>
</dbReference>
<feature type="region of interest" description="Disordered" evidence="14">
    <location>
        <begin position="375"/>
        <end position="495"/>
    </location>
</feature>
<feature type="compositionally biased region" description="Low complexity" evidence="14">
    <location>
        <begin position="843"/>
        <end position="858"/>
    </location>
</feature>
<feature type="region of interest" description="Disordered" evidence="14">
    <location>
        <begin position="1449"/>
        <end position="1480"/>
    </location>
</feature>
<evidence type="ECO:0000256" key="10">
    <source>
        <dbReference type="ARBA" id="ARBA00038934"/>
    </source>
</evidence>
<feature type="compositionally biased region" description="Basic residues" evidence="14">
    <location>
        <begin position="535"/>
        <end position="545"/>
    </location>
</feature>
<feature type="compositionally biased region" description="Polar residues" evidence="14">
    <location>
        <begin position="1204"/>
        <end position="1213"/>
    </location>
</feature>
<keyword evidence="3" id="KW-0963">Cytoplasm</keyword>
<evidence type="ECO:0000313" key="16">
    <source>
        <dbReference type="Proteomes" id="UP001151516"/>
    </source>
</evidence>
<dbReference type="OrthoDB" id="2014201at2759"/>
<dbReference type="Proteomes" id="UP001151516">
    <property type="component" value="Unassembled WGS sequence"/>
</dbReference>
<feature type="region of interest" description="Disordered" evidence="14">
    <location>
        <begin position="1204"/>
        <end position="1243"/>
    </location>
</feature>
<evidence type="ECO:0000256" key="8">
    <source>
        <dbReference type="ARBA" id="ARBA00023211"/>
    </source>
</evidence>
<dbReference type="GO" id="GO:0008466">
    <property type="term" value="F:glycogenin glucosyltransferase activity"/>
    <property type="evidence" value="ECO:0007669"/>
    <property type="project" value="UniProtKB-EC"/>
</dbReference>
<keyword evidence="7" id="KW-0325">Glycoprotein</keyword>
<evidence type="ECO:0000256" key="7">
    <source>
        <dbReference type="ARBA" id="ARBA00023180"/>
    </source>
</evidence>
<evidence type="ECO:0000313" key="15">
    <source>
        <dbReference type="EMBL" id="KAJ2683499.1"/>
    </source>
</evidence>
<keyword evidence="15" id="KW-0328">Glycosyltransferase</keyword>
<feature type="region of interest" description="Disordered" evidence="14">
    <location>
        <begin position="1684"/>
        <end position="1710"/>
    </location>
</feature>
<organism evidence="15 16">
    <name type="scientific">Coemansia spiralis</name>
    <dbReference type="NCBI Taxonomy" id="417178"/>
    <lineage>
        <taxon>Eukaryota</taxon>
        <taxon>Fungi</taxon>
        <taxon>Fungi incertae sedis</taxon>
        <taxon>Zoopagomycota</taxon>
        <taxon>Kickxellomycotina</taxon>
        <taxon>Kickxellomycetes</taxon>
        <taxon>Kickxellales</taxon>
        <taxon>Kickxellaceae</taxon>
        <taxon>Coemansia</taxon>
    </lineage>
</organism>
<feature type="region of interest" description="Disordered" evidence="14">
    <location>
        <begin position="682"/>
        <end position="749"/>
    </location>
</feature>
<keyword evidence="6" id="KW-0320">Glycogen biosynthesis</keyword>
<feature type="compositionally biased region" description="Basic residues" evidence="14">
    <location>
        <begin position="467"/>
        <end position="484"/>
    </location>
</feature>
<comment type="similarity">
    <text evidence="9">Belongs to the glycosyltransferase 8 family. Glycogenin subfamily.</text>
</comment>
<feature type="region of interest" description="Disordered" evidence="14">
    <location>
        <begin position="1354"/>
        <end position="1400"/>
    </location>
</feature>
<dbReference type="CDD" id="cd02537">
    <property type="entry name" value="GT8_Glycogenin"/>
    <property type="match status" value="1"/>
</dbReference>
<feature type="compositionally biased region" description="Basic and acidic residues" evidence="14">
    <location>
        <begin position="410"/>
        <end position="436"/>
    </location>
</feature>
<evidence type="ECO:0000256" key="4">
    <source>
        <dbReference type="ARBA" id="ARBA00022679"/>
    </source>
</evidence>
<evidence type="ECO:0000256" key="3">
    <source>
        <dbReference type="ARBA" id="ARBA00022490"/>
    </source>
</evidence>
<feature type="region of interest" description="Disordered" evidence="14">
    <location>
        <begin position="1517"/>
        <end position="1641"/>
    </location>
</feature>
<dbReference type="InterPro" id="IPR050587">
    <property type="entry name" value="GNT1/Glycosyltrans_8"/>
</dbReference>
<evidence type="ECO:0000256" key="12">
    <source>
        <dbReference type="ARBA" id="ARBA00052293"/>
    </source>
</evidence>
<feature type="compositionally biased region" description="Basic and acidic residues" evidence="14">
    <location>
        <begin position="1620"/>
        <end position="1641"/>
    </location>
</feature>
<keyword evidence="8" id="KW-0464">Manganese</keyword>
<feature type="compositionally biased region" description="Basic and acidic residues" evidence="14">
    <location>
        <begin position="449"/>
        <end position="466"/>
    </location>
</feature>
<dbReference type="GO" id="GO:0005737">
    <property type="term" value="C:cytoplasm"/>
    <property type="evidence" value="ECO:0007669"/>
    <property type="project" value="UniProtKB-SubCell"/>
</dbReference>